<keyword evidence="1" id="KW-0812">Transmembrane</keyword>
<keyword evidence="1" id="KW-1133">Transmembrane helix</keyword>
<sequence length="229" mass="23780">MTDPDSRHEVSTFALDVYFANGKTGDPDLAQHLATCARCSGYLAALEDDSLSALPSARTVKAKTSNVTRIRSIVAAAAGVVALAAGILLVVHSVRDDGSMGSYVASKGAPGAQALIRSEGGSRIWDGRSSIHPGDAIALHAGCEGFTHVAVASRSGDGWSRLFDGECPSGSAPLPFTLVADAEPGDERIAIVFSGSRLEDEALGSAVRQRLQTNDAWAIEFVFPKAVSP</sequence>
<organism evidence="2 3">
    <name type="scientific">Pendulispora rubella</name>
    <dbReference type="NCBI Taxonomy" id="2741070"/>
    <lineage>
        <taxon>Bacteria</taxon>
        <taxon>Pseudomonadati</taxon>
        <taxon>Myxococcota</taxon>
        <taxon>Myxococcia</taxon>
        <taxon>Myxococcales</taxon>
        <taxon>Sorangiineae</taxon>
        <taxon>Pendulisporaceae</taxon>
        <taxon>Pendulispora</taxon>
    </lineage>
</organism>
<accession>A0ABZ2LCE8</accession>
<feature type="transmembrane region" description="Helical" evidence="1">
    <location>
        <begin position="73"/>
        <end position="94"/>
    </location>
</feature>
<evidence type="ECO:0000256" key="1">
    <source>
        <dbReference type="SAM" id="Phobius"/>
    </source>
</evidence>
<name>A0ABZ2LCE8_9BACT</name>
<dbReference type="RefSeq" id="WP_394836523.1">
    <property type="nucleotide sequence ID" value="NZ_CP089929.1"/>
</dbReference>
<keyword evidence="1" id="KW-0472">Membrane</keyword>
<dbReference type="Proteomes" id="UP001374803">
    <property type="component" value="Chromosome"/>
</dbReference>
<protein>
    <recommendedName>
        <fullName evidence="4">Zinc-finger domain-containing protein</fullName>
    </recommendedName>
</protein>
<gene>
    <name evidence="2" type="ORF">LVJ94_06410</name>
</gene>
<reference evidence="2" key="1">
    <citation type="submission" date="2021-12" db="EMBL/GenBank/DDBJ databases">
        <title>Discovery of the Pendulisporaceae a myxobacterial family with distinct sporulation behavior and unique specialized metabolism.</title>
        <authorList>
            <person name="Garcia R."/>
            <person name="Popoff A."/>
            <person name="Bader C.D."/>
            <person name="Loehr J."/>
            <person name="Walesch S."/>
            <person name="Walt C."/>
            <person name="Boldt J."/>
            <person name="Bunk B."/>
            <person name="Haeckl F.J.F.P.J."/>
            <person name="Gunesch A.P."/>
            <person name="Birkelbach J."/>
            <person name="Nuebel U."/>
            <person name="Pietschmann T."/>
            <person name="Bach T."/>
            <person name="Mueller R."/>
        </authorList>
    </citation>
    <scope>NUCLEOTIDE SEQUENCE</scope>
    <source>
        <strain evidence="2">MSr11367</strain>
    </source>
</reference>
<proteinExistence type="predicted"/>
<evidence type="ECO:0008006" key="4">
    <source>
        <dbReference type="Google" id="ProtNLM"/>
    </source>
</evidence>
<keyword evidence="3" id="KW-1185">Reference proteome</keyword>
<dbReference type="EMBL" id="CP089983">
    <property type="protein sequence ID" value="WXB06866.1"/>
    <property type="molecule type" value="Genomic_DNA"/>
</dbReference>
<evidence type="ECO:0000313" key="2">
    <source>
        <dbReference type="EMBL" id="WXB06866.1"/>
    </source>
</evidence>
<evidence type="ECO:0000313" key="3">
    <source>
        <dbReference type="Proteomes" id="UP001374803"/>
    </source>
</evidence>